<comment type="caution">
    <text evidence="4">The sequence shown here is derived from an EMBL/GenBank/DDBJ whole genome shotgun (WGS) entry which is preliminary data.</text>
</comment>
<dbReference type="PANTHER" id="PTHR22789:SF0">
    <property type="entry name" value="3-OXO-TETRONATE 4-PHOSPHATE DECARBOXYLASE-RELATED"/>
    <property type="match status" value="1"/>
</dbReference>
<keyword evidence="2" id="KW-0456">Lyase</keyword>
<dbReference type="SUPFAM" id="SSF53639">
    <property type="entry name" value="AraD/HMP-PK domain-like"/>
    <property type="match status" value="1"/>
</dbReference>
<proteinExistence type="predicted"/>
<dbReference type="Pfam" id="PF00596">
    <property type="entry name" value="Aldolase_II"/>
    <property type="match status" value="1"/>
</dbReference>
<keyword evidence="1" id="KW-0479">Metal-binding</keyword>
<gene>
    <name evidence="4" type="ORF">ENG63_00005</name>
</gene>
<feature type="domain" description="Class II aldolase/adducin N-terminal" evidence="3">
    <location>
        <begin position="6"/>
        <end position="178"/>
    </location>
</feature>
<evidence type="ECO:0000256" key="2">
    <source>
        <dbReference type="ARBA" id="ARBA00023239"/>
    </source>
</evidence>
<reference evidence="4" key="1">
    <citation type="journal article" date="2020" name="mSystems">
        <title>Genome- and Community-Level Interaction Insights into Carbon Utilization and Element Cycling Functions of Hydrothermarchaeota in Hydrothermal Sediment.</title>
        <authorList>
            <person name="Zhou Z."/>
            <person name="Liu Y."/>
            <person name="Xu W."/>
            <person name="Pan J."/>
            <person name="Luo Z.H."/>
            <person name="Li M."/>
        </authorList>
    </citation>
    <scope>NUCLEOTIDE SEQUENCE [LARGE SCALE GENOMIC DNA]</scope>
    <source>
        <strain evidence="4">HyVt-233</strain>
    </source>
</reference>
<protein>
    <recommendedName>
        <fullName evidence="3">Class II aldolase/adducin N-terminal domain-containing protein</fullName>
    </recommendedName>
</protein>
<dbReference type="Gene3D" id="3.40.225.10">
    <property type="entry name" value="Class II aldolase/adducin N-terminal domain"/>
    <property type="match status" value="1"/>
</dbReference>
<accession>A0A7C0Y8L2</accession>
<organism evidence="4">
    <name type="scientific">Desulfofervidus auxilii</name>
    <dbReference type="NCBI Taxonomy" id="1621989"/>
    <lineage>
        <taxon>Bacteria</taxon>
        <taxon>Pseudomonadati</taxon>
        <taxon>Thermodesulfobacteriota</taxon>
        <taxon>Candidatus Desulfofervidia</taxon>
        <taxon>Candidatus Desulfofervidales</taxon>
        <taxon>Candidatus Desulfofervidaceae</taxon>
        <taxon>Candidatus Desulfofervidus</taxon>
    </lineage>
</organism>
<sequence>YEKEKEEIIFWGKKLYERGLVCGSSGNISKKVNDKILITAHNSYLGFLEKEDILILDRDGKILEGNKKPTSEIALHLAIHKNFSEKIVIHAHSPYTVHYFQYFKILKPFTFEEKFYLGKIPVIPQNTPTVTDILPVIDALKKNNIVVLKNHGIVAIGNDFKSTFSLIELLEINAKLSLITQAISPVKEEIKEEKHLEKCKLFSKEHISSLVNIINNDETVQSLGKTYNLTTILCVKDEKEAFSFYYEKGKIIKVKNDEENAEFIFSTKREIWKQVFNGEIDPFVAFNQGKIKLKGDFNKLSKWFPVFERTFELWKKVAVD</sequence>
<dbReference type="Proteomes" id="UP000886289">
    <property type="component" value="Unassembled WGS sequence"/>
</dbReference>
<dbReference type="SMART" id="SM01007">
    <property type="entry name" value="Aldolase_II"/>
    <property type="match status" value="1"/>
</dbReference>
<feature type="non-terminal residue" evidence="4">
    <location>
        <position position="1"/>
    </location>
</feature>
<dbReference type="Gene3D" id="3.30.1050.10">
    <property type="entry name" value="SCP2 sterol-binding domain"/>
    <property type="match status" value="1"/>
</dbReference>
<dbReference type="AlphaFoldDB" id="A0A7C0Y8L2"/>
<dbReference type="GO" id="GO:0005829">
    <property type="term" value="C:cytosol"/>
    <property type="evidence" value="ECO:0007669"/>
    <property type="project" value="TreeGrafter"/>
</dbReference>
<dbReference type="GO" id="GO:0046872">
    <property type="term" value="F:metal ion binding"/>
    <property type="evidence" value="ECO:0007669"/>
    <property type="project" value="UniProtKB-KW"/>
</dbReference>
<evidence type="ECO:0000256" key="1">
    <source>
        <dbReference type="ARBA" id="ARBA00022723"/>
    </source>
</evidence>
<dbReference type="InterPro" id="IPR001303">
    <property type="entry name" value="Aldolase_II/adducin_N"/>
</dbReference>
<dbReference type="Pfam" id="PF02036">
    <property type="entry name" value="SCP2"/>
    <property type="match status" value="1"/>
</dbReference>
<evidence type="ECO:0000259" key="3">
    <source>
        <dbReference type="SMART" id="SM01007"/>
    </source>
</evidence>
<dbReference type="PANTHER" id="PTHR22789">
    <property type="entry name" value="FUCULOSE PHOSPHATE ALDOLASE"/>
    <property type="match status" value="1"/>
</dbReference>
<dbReference type="SUPFAM" id="SSF55718">
    <property type="entry name" value="SCP-like"/>
    <property type="match status" value="1"/>
</dbReference>
<dbReference type="GO" id="GO:0016832">
    <property type="term" value="F:aldehyde-lyase activity"/>
    <property type="evidence" value="ECO:0007669"/>
    <property type="project" value="TreeGrafter"/>
</dbReference>
<evidence type="ECO:0000313" key="4">
    <source>
        <dbReference type="EMBL" id="HDD43232.1"/>
    </source>
</evidence>
<dbReference type="EMBL" id="DRBS01000001">
    <property type="protein sequence ID" value="HDD43232.1"/>
    <property type="molecule type" value="Genomic_DNA"/>
</dbReference>
<name>A0A7C0Y8L2_DESA2</name>
<dbReference type="InterPro" id="IPR003033">
    <property type="entry name" value="SCP2_sterol-bd_dom"/>
</dbReference>
<dbReference type="InterPro" id="IPR036527">
    <property type="entry name" value="SCP2_sterol-bd_dom_sf"/>
</dbReference>
<dbReference type="GO" id="GO:0019323">
    <property type="term" value="P:pentose catabolic process"/>
    <property type="evidence" value="ECO:0007669"/>
    <property type="project" value="TreeGrafter"/>
</dbReference>
<dbReference type="InterPro" id="IPR050197">
    <property type="entry name" value="Aldolase_class_II_sugar_metab"/>
</dbReference>
<dbReference type="InterPro" id="IPR036409">
    <property type="entry name" value="Aldolase_II/adducin_N_sf"/>
</dbReference>